<protein>
    <submittedName>
        <fullName evidence="2">Uncharacterized protein</fullName>
    </submittedName>
</protein>
<evidence type="ECO:0000313" key="3">
    <source>
        <dbReference type="Proteomes" id="UP001595443"/>
    </source>
</evidence>
<keyword evidence="3" id="KW-1185">Reference proteome</keyword>
<keyword evidence="1" id="KW-1133">Transmembrane helix</keyword>
<dbReference type="EMBL" id="JBHRSK010000004">
    <property type="protein sequence ID" value="MFC2967691.1"/>
    <property type="molecule type" value="Genomic_DNA"/>
</dbReference>
<name>A0ABV7AFJ7_9RHOB</name>
<dbReference type="RefSeq" id="WP_377832340.1">
    <property type="nucleotide sequence ID" value="NZ_JBHRSK010000004.1"/>
</dbReference>
<keyword evidence="1" id="KW-0472">Membrane</keyword>
<keyword evidence="1" id="KW-0812">Transmembrane</keyword>
<evidence type="ECO:0000313" key="2">
    <source>
        <dbReference type="EMBL" id="MFC2967691.1"/>
    </source>
</evidence>
<reference evidence="3" key="1">
    <citation type="journal article" date="2019" name="Int. J. Syst. Evol. Microbiol.">
        <title>The Global Catalogue of Microorganisms (GCM) 10K type strain sequencing project: providing services to taxonomists for standard genome sequencing and annotation.</title>
        <authorList>
            <consortium name="The Broad Institute Genomics Platform"/>
            <consortium name="The Broad Institute Genome Sequencing Center for Infectious Disease"/>
            <person name="Wu L."/>
            <person name="Ma J."/>
        </authorList>
    </citation>
    <scope>NUCLEOTIDE SEQUENCE [LARGE SCALE GENOMIC DNA]</scope>
    <source>
        <strain evidence="3">KCTC 62192</strain>
    </source>
</reference>
<sequence>MFAEIKAATARASGTLIADAAGMVALAVMLVVGLALPGLI</sequence>
<comment type="caution">
    <text evidence="2">The sequence shown here is derived from an EMBL/GenBank/DDBJ whole genome shotgun (WGS) entry which is preliminary data.</text>
</comment>
<proteinExistence type="predicted"/>
<evidence type="ECO:0000256" key="1">
    <source>
        <dbReference type="SAM" id="Phobius"/>
    </source>
</evidence>
<dbReference type="Proteomes" id="UP001595443">
    <property type="component" value="Unassembled WGS sequence"/>
</dbReference>
<gene>
    <name evidence="2" type="ORF">ACFOES_06265</name>
</gene>
<feature type="transmembrane region" description="Helical" evidence="1">
    <location>
        <begin position="20"/>
        <end position="39"/>
    </location>
</feature>
<organism evidence="2 3">
    <name type="scientific">Acidimangrovimonas pyrenivorans</name>
    <dbReference type="NCBI Taxonomy" id="2030798"/>
    <lineage>
        <taxon>Bacteria</taxon>
        <taxon>Pseudomonadati</taxon>
        <taxon>Pseudomonadota</taxon>
        <taxon>Alphaproteobacteria</taxon>
        <taxon>Rhodobacterales</taxon>
        <taxon>Paracoccaceae</taxon>
        <taxon>Acidimangrovimonas</taxon>
    </lineage>
</organism>
<accession>A0ABV7AFJ7</accession>